<evidence type="ECO:0000313" key="4">
    <source>
        <dbReference type="Proteomes" id="UP000509658"/>
    </source>
</evidence>
<proteinExistence type="predicted"/>
<dbReference type="Proteomes" id="UP000509658">
    <property type="component" value="Chromosome"/>
</dbReference>
<dbReference type="SUPFAM" id="SSF103515">
    <property type="entry name" value="Autotransporter"/>
    <property type="match status" value="1"/>
</dbReference>
<dbReference type="PROSITE" id="PS51208">
    <property type="entry name" value="AUTOTRANSPORTER"/>
    <property type="match status" value="1"/>
</dbReference>
<accession>A0A6N0HY15</accession>
<gene>
    <name evidence="3" type="ORF">HUE57_13950</name>
</gene>
<evidence type="ECO:0000259" key="2">
    <source>
        <dbReference type="PROSITE" id="PS51208"/>
    </source>
</evidence>
<dbReference type="EMBL" id="CP054491">
    <property type="protein sequence ID" value="QKQ27263.1"/>
    <property type="molecule type" value="Genomic_DNA"/>
</dbReference>
<dbReference type="RefSeq" id="WP_174673386.1">
    <property type="nucleotide sequence ID" value="NZ_CP054491.1"/>
</dbReference>
<dbReference type="InterPro" id="IPR005546">
    <property type="entry name" value="Autotransporte_beta"/>
</dbReference>
<dbReference type="InterPro" id="IPR036709">
    <property type="entry name" value="Autotransporte_beta_dom_sf"/>
</dbReference>
<feature type="compositionally biased region" description="Gly residues" evidence="1">
    <location>
        <begin position="645"/>
        <end position="654"/>
    </location>
</feature>
<name>A0A6N0HY15_9GAMM</name>
<keyword evidence="4" id="KW-1185">Reference proteome</keyword>
<evidence type="ECO:0000313" key="3">
    <source>
        <dbReference type="EMBL" id="QKQ27263.1"/>
    </source>
</evidence>
<feature type="compositionally biased region" description="Low complexity" evidence="1">
    <location>
        <begin position="655"/>
        <end position="671"/>
    </location>
</feature>
<feature type="compositionally biased region" description="Basic and acidic residues" evidence="1">
    <location>
        <begin position="1438"/>
        <end position="1447"/>
    </location>
</feature>
<dbReference type="SMART" id="SM00869">
    <property type="entry name" value="Autotransporter"/>
    <property type="match status" value="1"/>
</dbReference>
<reference evidence="3 4" key="1">
    <citation type="submission" date="2020-05" db="EMBL/GenBank/DDBJ databases">
        <title>Horizontal transmission and recombination maintain forever young bacterial symbiont genomes.</title>
        <authorList>
            <person name="Russell S.L."/>
            <person name="Pepper-Tunick E."/>
            <person name="Svedberg J."/>
            <person name="Byrne A."/>
            <person name="Ruelas Castillo J."/>
            <person name="Vollmers C."/>
            <person name="Beinart R.A."/>
            <person name="Corbett-Detig R."/>
        </authorList>
    </citation>
    <scope>NUCLEOTIDE SEQUENCE [LARGE SCALE GENOMIC DNA]</scope>
    <source>
        <strain evidence="3">Santa_Monica_outfall</strain>
    </source>
</reference>
<protein>
    <submittedName>
        <fullName evidence="3">Autotransporter outer membrane beta-barrel domain-containing protein</fullName>
    </submittedName>
</protein>
<sequence>MPKTNFRKNSDSRRRSLHGFVAQSVGGGGGNGGTTVSASASLAAAGSGAVSVAVGGDAGTGGVGGNVDVTLDGQSHTRGDQSDAIVIQSVGGSGGNGGMTVSGAAAGAGAGSGAVAAGVGGSAGDGDSGGTVNAQLTVDIQTEGDGSDGAVIQSVGGSGGNAGLTISAGAAGAGVGSGSVSVGVGGSGGTGGDGNSVTADYSGDLSTSGSNATGILVQSVGGGGGNGGGSITVTLSGSGSGSGAVSVGLGGSGGAAGDGGSVNVSVNVSGVDDDGNGISTSGSNSNAFVAQSVGGGGGNGGYSITASGAAAGTGSGAVSVGLGGSGSGGGDGGEVNALDILADLSTYGDDSVAVLVQSVGGGSGGYNISGSSAFSGTGSGAVSVGLGGQGSSGGAGGDVSVVTEGTLYTEGDRSAALIAQSIGGGGGSGGYNISGSAAAAGVGSGSVSVGLGGSGGSGSSAGTVDVTTSGNIHTLGEMSVGLLAQSVGGGGGSGGYNISGSGSGAGTGSGTVSVGLGGSGGSGGDGSTVTVSVTNDVTTEGDNSGAVIAQSIGGGGGNGGYDISAGLSGAATGSGSVAVSIGGSGGTGGVGGIVDTSVTGTIATSGDNSVAVLSQSVGGGGGNGGLSVSGTISGTSTGSGSVSVGLGGSGGSGGASNSVTSTVEGSVTTQGNSASGVVAQSIGGGGGNGGMSVAGALSGASSGSGAITVGIGGSGGSGGLSGDLLSSVTGYVQTGGDDAMGVLVQSIGGGGGSGGNTVSASISAVSTGSGAVAVGIGGFGGGGGQAGAVDSTVTGGVVTSGDRASAILAQSVGGGGGAGGNSVTGAASFSKSNGGVVGVGVGIGGFGGDGGNAGSVISRVTATEARPVIATAGDDASAVVAQSIGGGGGNGGTNISGTANITGNSGASIAVGIGGFGGGGGDAGDVTLDSSGVVNTSGANSHGVMAQSLGGGGGNGGTNISGALSLSNTGTGGSAAIGIGGFGAGGGDAGSVDLDFDGTVSALARELVAESIDPETEEVIPAHYVTKAAGGSHGVVAQSIGGGGGNGAINISGGVSYSKGGDGHALVVGVGGFGGDGGSGGGVDLTVTGGETIDSFGDEHSALLAQSVGGGGGNGGINISGGMTSDAPIVFGLGGLGGLGGDGGTGGDVTLDAVADTSSWGRGSSAIVAQSIGGGGGNGALNISGSMSISKESTTPAVTVGIGGFGGIGAVSGDVLIGHEGTVVTEGDWAHGLFAQSIAGGGGNGGINVAAGGALADSANSGDTSDFTLVAGLGGHGGDGADAGLVTVVTTGAITTVGEYARGIYAQSLGGGGGTGGINISANVAQKSSPISIGVGGFGAGGGDANAVDVRRGTAESDAGLISTNGKGSIGIEASSIGGGGGDAGINLMLSATFADGSGGGAPDLDPAPDSGSTRTHPTYPGIDESVFSNFDSVIDELNRRNGHTDPDPDPDPDTPDSADKPAYAIQLAIGGAGGEAGHGERVDVDNYGNILTQADFSQGVLAQSIGGGGGNANFNLALAYADKSEENLGLNVAIGGATGDGGNGEEVTVDHVGIIETYGVGSTGILAQSIGGGGGNTGMDIAYSKQSGGKVGISIGRMGGTGGFGSDVAVSSDGTVHTFGDDAFGILAQSVGNGGGNSSSTSVSGSLPKSSDAPIHGFGVAIGLEGGVGGAAGRVDVDASGAVVTEGDGSHAVFAQSVGGGGGNGGNATGATFKSTKAALSLGGEGGEGGIGGVISIVSEAGVQTSGEAAIGILGQSIGGGGGTGGMGRAGGPQPQANSLYITMGGAGGTGASSSEVTVDNNGIVVTDGTLSHGILAQSLGGGGGIAGITANLLTATADKADSTQYSLSLAMGGDGGDGAVSGAVEVTNSGAIQTIDDQSVAIFAQSIGGGGGGGNASHVISSVRTANGTSDQNSNKIGLTIGGSGGTGAAAGRVDVSNLVEEGEENSGLIITAGDGSHGIMAMSVGGGGGNGSTTTTFSHTSGTSASAINRSLSFSMGGAGGTGGIGTDVGVINEGGIFTSGAAAHGIVAQSIGGGGGNGGSATSINTVLGAVKEQSNEIAFAIGGSGGDGNAAGSVSVDNSGSIEVTGEGSYGIFAQSVGGGGGSGAYATASSGFNQEQMLLDGAIGGWGGDGADSGDITIDHTGSIVVDGDNGYGIFAQTVSGGGGSAGIAISRSLWTAADYVLPLLLGSKDGSNGVAGSVTVNSSGTIAVTGDNSQAIFAQSVNGGGGDVELFLDLSQNAAEHGDDSVVLDPNDGFVDEVIAFITTPITLGTEWVEDAIGSAIEASHVGDLISWGENASASITQSIGGGGGSGTIELGADGDAQANVTINLGSSNSSNSGGGNVSATRTGNVYTLGDLSDGINVQSIGGGGGQVSVVANLPATTTTAAPARAKRYKAQGAAPAAAPVYNTITLGGDGSVGDHGGVIDLTYSGDVVTAGIRSPAIVLQSIGAGGGDIRSTGVEDLEVVFGATGSSVGNGGAITLVNSGVIGTEGELSHGIVLQSIGGGGGLVLTDQDEADIVYRFNSDNSGNGGDITFTQTGEINVSGDRSIAVVAQSLGGGGGMVDRLYAGSAGGSGMAGAISLDLTGNVIASGSEGVAIFAQSEANDGNGNIEITLAAESLLYAGEDGAGVWLSGGATNRVTNYGSMMTFDELAASTLLGSTGDDRIDNYGLIYGQFDLGGGANSFNNHEDAIFVSGPTLSLGGWENLMLNDGLLYIGDTGLAQPTTLSGSFTQSATGITYAELDFGTDLIDNIAMSGAADLAGEIDVRLLNPQLVPSGVFQKDIFTGEEGVTDSGMFLTTAPSMVITYEVNYPTANSAVLDYEVDFSPSGMSDNLNEVGDYFNRVQAAGSTEALADTVVNLLYTDNMETYRNTLSQMSPDFYGAQQVGLISGSQEFGQRMMSCKQTDGAYRFNREGSCSWGVVEKGEAVHSAYGDYKQIDHTSQRVAVGAQQRLENEWSVGVGFSNEGIHSKGFNGQWVSEGVSRHLGLALKRSYGPTKLAAALSYGWNSSDTERTGVVVDPFATVVERETDALGALLRLSYDFESERSYFRPQFDIGLTRVTSETANETGAGPLSLTFYEHDETLGWVRPAVDFGHEVEFNSGDRLRLSANLGAQFYIDEPTTSVWAGLEGAPDGIDPMIVAINLGDTTYHSSLSLDYLTRENYTVQLQYGMIRSDRIDARRGMIKLSLPF</sequence>
<dbReference type="KEGG" id="rev:HUE57_13950"/>
<feature type="domain" description="Autotransporter" evidence="2">
    <location>
        <begin position="2919"/>
        <end position="3199"/>
    </location>
</feature>
<feature type="compositionally biased region" description="Acidic residues" evidence="1">
    <location>
        <begin position="1448"/>
        <end position="1457"/>
    </location>
</feature>
<organism evidence="3 4">
    <name type="scientific">Candidatus Reidiella endopervernicosa</name>
    <dbReference type="NCBI Taxonomy" id="2738883"/>
    <lineage>
        <taxon>Bacteria</taxon>
        <taxon>Pseudomonadati</taxon>
        <taxon>Pseudomonadota</taxon>
        <taxon>Gammaproteobacteria</taxon>
        <taxon>Candidatus Reidiella</taxon>
    </lineage>
</organism>
<feature type="region of interest" description="Disordered" evidence="1">
    <location>
        <begin position="639"/>
        <end position="671"/>
    </location>
</feature>
<evidence type="ECO:0000256" key="1">
    <source>
        <dbReference type="SAM" id="MobiDB-lite"/>
    </source>
</evidence>
<feature type="region of interest" description="Disordered" evidence="1">
    <location>
        <begin position="1438"/>
        <end position="1460"/>
    </location>
</feature>
<feature type="region of interest" description="Disordered" evidence="1">
    <location>
        <begin position="1398"/>
        <end position="1426"/>
    </location>
</feature>